<feature type="transmembrane region" description="Helical" evidence="2">
    <location>
        <begin position="149"/>
        <end position="166"/>
    </location>
</feature>
<feature type="transmembrane region" description="Helical" evidence="2">
    <location>
        <begin position="247"/>
        <end position="273"/>
    </location>
</feature>
<name>A0A9N8WA39_9GLOM</name>
<protein>
    <submittedName>
        <fullName evidence="3">1816_t:CDS:1</fullName>
    </submittedName>
</protein>
<feature type="region of interest" description="Disordered" evidence="1">
    <location>
        <begin position="1"/>
        <end position="76"/>
    </location>
</feature>
<sequence>MQYQHHYHQTQHSGGLSPNTGAGEAHSYFNDPHYPPSNPHYPYQHHNPHDPSSNPHYPYHHHHNPHDPNNNSQYYQTPLQTPPPPFFYENLEIKSQEDHDDSPMHKPSTLVKIWWGGLSIVNIYTLIGTFLLLITIYKEANNKSISKSVFIIIALFELLPRLFNVYQIKKYTRAKFAFWDGIGVFIGKKEAYMLFGTIYITDGQVRRLSLISDMICFFYLAWLFYAFKTNMGNLKGQNSDEVTSKIGLNFIILAITAALLALRAIVDVLSYIFKCGREDRIRRRRLAESSRGLGEIGNKA</sequence>
<accession>A0A9N8WA39</accession>
<keyword evidence="2" id="KW-0812">Transmembrane</keyword>
<evidence type="ECO:0000256" key="2">
    <source>
        <dbReference type="SAM" id="Phobius"/>
    </source>
</evidence>
<evidence type="ECO:0000313" key="4">
    <source>
        <dbReference type="Proteomes" id="UP000789831"/>
    </source>
</evidence>
<keyword evidence="2" id="KW-1133">Transmembrane helix</keyword>
<evidence type="ECO:0000256" key="1">
    <source>
        <dbReference type="SAM" id="MobiDB-lite"/>
    </source>
</evidence>
<feature type="transmembrane region" description="Helical" evidence="2">
    <location>
        <begin position="208"/>
        <end position="227"/>
    </location>
</feature>
<organism evidence="3 4">
    <name type="scientific">Ambispora gerdemannii</name>
    <dbReference type="NCBI Taxonomy" id="144530"/>
    <lineage>
        <taxon>Eukaryota</taxon>
        <taxon>Fungi</taxon>
        <taxon>Fungi incertae sedis</taxon>
        <taxon>Mucoromycota</taxon>
        <taxon>Glomeromycotina</taxon>
        <taxon>Glomeromycetes</taxon>
        <taxon>Archaeosporales</taxon>
        <taxon>Ambisporaceae</taxon>
        <taxon>Ambispora</taxon>
    </lineage>
</organism>
<dbReference type="EMBL" id="CAJVPL010000318">
    <property type="protein sequence ID" value="CAG8482620.1"/>
    <property type="molecule type" value="Genomic_DNA"/>
</dbReference>
<keyword evidence="4" id="KW-1185">Reference proteome</keyword>
<gene>
    <name evidence="3" type="ORF">AGERDE_LOCUS3316</name>
</gene>
<feature type="transmembrane region" description="Helical" evidence="2">
    <location>
        <begin position="113"/>
        <end position="137"/>
    </location>
</feature>
<comment type="caution">
    <text evidence="3">The sequence shown here is derived from an EMBL/GenBank/DDBJ whole genome shotgun (WGS) entry which is preliminary data.</text>
</comment>
<reference evidence="3" key="1">
    <citation type="submission" date="2021-06" db="EMBL/GenBank/DDBJ databases">
        <authorList>
            <person name="Kallberg Y."/>
            <person name="Tangrot J."/>
            <person name="Rosling A."/>
        </authorList>
    </citation>
    <scope>NUCLEOTIDE SEQUENCE</scope>
    <source>
        <strain evidence="3">MT106</strain>
    </source>
</reference>
<feature type="compositionally biased region" description="Low complexity" evidence="1">
    <location>
        <begin position="40"/>
        <end position="57"/>
    </location>
</feature>
<dbReference type="OrthoDB" id="2448965at2759"/>
<keyword evidence="2" id="KW-0472">Membrane</keyword>
<dbReference type="AlphaFoldDB" id="A0A9N8WA39"/>
<feature type="compositionally biased region" description="Low complexity" evidence="1">
    <location>
        <begin position="67"/>
        <end position="76"/>
    </location>
</feature>
<proteinExistence type="predicted"/>
<dbReference type="Proteomes" id="UP000789831">
    <property type="component" value="Unassembled WGS sequence"/>
</dbReference>
<evidence type="ECO:0000313" key="3">
    <source>
        <dbReference type="EMBL" id="CAG8482620.1"/>
    </source>
</evidence>